<dbReference type="OrthoDB" id="1162022at2"/>
<feature type="transmembrane region" description="Helical" evidence="1">
    <location>
        <begin position="90"/>
        <end position="110"/>
    </location>
</feature>
<dbReference type="EMBL" id="AMSG01000010">
    <property type="protein sequence ID" value="EKF55172.1"/>
    <property type="molecule type" value="Genomic_DNA"/>
</dbReference>
<feature type="transmembrane region" description="Helical" evidence="1">
    <location>
        <begin position="38"/>
        <end position="57"/>
    </location>
</feature>
<comment type="caution">
    <text evidence="2">The sequence shown here is derived from an EMBL/GenBank/DDBJ whole genome shotgun (WGS) entry which is preliminary data.</text>
</comment>
<evidence type="ECO:0008006" key="4">
    <source>
        <dbReference type="Google" id="ProtNLM"/>
    </source>
</evidence>
<reference evidence="2 3" key="1">
    <citation type="journal article" date="2012" name="J. Bacteriol.">
        <title>Genome Sequence of Galbibacter marinum Type Strain ck-I2-15.</title>
        <authorList>
            <person name="Lai Q."/>
            <person name="Li C."/>
            <person name="Shao Z."/>
        </authorList>
    </citation>
    <scope>NUCLEOTIDE SEQUENCE [LARGE SCALE GENOMIC DNA]</scope>
    <source>
        <strain evidence="3">ck-I2-15</strain>
    </source>
</reference>
<dbReference type="STRING" id="555500.I215_09082"/>
<keyword evidence="1" id="KW-1133">Transmembrane helix</keyword>
<gene>
    <name evidence="2" type="ORF">I215_09082</name>
</gene>
<keyword evidence="1" id="KW-0472">Membrane</keyword>
<dbReference type="RefSeq" id="WP_008991665.1">
    <property type="nucleotide sequence ID" value="NZ_AMSG01000010.1"/>
</dbReference>
<feature type="transmembrane region" description="Helical" evidence="1">
    <location>
        <begin position="116"/>
        <end position="137"/>
    </location>
</feature>
<keyword evidence="1" id="KW-0812">Transmembrane</keyword>
<keyword evidence="3" id="KW-1185">Reference proteome</keyword>
<feature type="transmembrane region" description="Helical" evidence="1">
    <location>
        <begin position="158"/>
        <end position="178"/>
    </location>
</feature>
<protein>
    <recommendedName>
        <fullName evidence="4">DUF2306 domain-containing protein</fullName>
    </recommendedName>
</protein>
<dbReference type="eggNOG" id="ENOG502ZB5Q">
    <property type="taxonomic scope" value="Bacteria"/>
</dbReference>
<dbReference type="AlphaFoldDB" id="K2QKE1"/>
<feature type="transmembrane region" description="Helical" evidence="1">
    <location>
        <begin position="6"/>
        <end position="26"/>
    </location>
</feature>
<dbReference type="Proteomes" id="UP000007364">
    <property type="component" value="Unassembled WGS sequence"/>
</dbReference>
<evidence type="ECO:0000313" key="2">
    <source>
        <dbReference type="EMBL" id="EKF55172.1"/>
    </source>
</evidence>
<name>K2QKE1_9FLAO</name>
<feature type="transmembrane region" description="Helical" evidence="1">
    <location>
        <begin position="63"/>
        <end position="83"/>
    </location>
</feature>
<proteinExistence type="predicted"/>
<feature type="transmembrane region" description="Helical" evidence="1">
    <location>
        <begin position="184"/>
        <end position="202"/>
    </location>
</feature>
<accession>K2QKE1</accession>
<evidence type="ECO:0000313" key="3">
    <source>
        <dbReference type="Proteomes" id="UP000007364"/>
    </source>
</evidence>
<organism evidence="2 3">
    <name type="scientific">Galbibacter marinus</name>
    <dbReference type="NCBI Taxonomy" id="555500"/>
    <lineage>
        <taxon>Bacteria</taxon>
        <taxon>Pseudomonadati</taxon>
        <taxon>Bacteroidota</taxon>
        <taxon>Flavobacteriia</taxon>
        <taxon>Flavobacteriales</taxon>
        <taxon>Flavobacteriaceae</taxon>
        <taxon>Galbibacter</taxon>
    </lineage>
</organism>
<sequence>MTNILISIHIVFGSLALLTGAMVLFLKKGNALHKRIGKLYFIAGFLGTIISLIIASSPNHYNLFLFTIGILTLYFLLSGFFAFKINAKQLKVLALTMIVTAVVMILYAFYQFSQGSITSGIILIFFGLLGAANSYLVDYRIFIKQGRKLTTKNRISLHIGKMIGSYIAMSTAFVVVNNIFYFRILNWILPAIIGSFLIRHYIRANGKRKKQGAV</sequence>
<evidence type="ECO:0000256" key="1">
    <source>
        <dbReference type="SAM" id="Phobius"/>
    </source>
</evidence>